<organism evidence="1 2">
    <name type="scientific">Microvirga makkahensis</name>
    <dbReference type="NCBI Taxonomy" id="1128670"/>
    <lineage>
        <taxon>Bacteria</taxon>
        <taxon>Pseudomonadati</taxon>
        <taxon>Pseudomonadota</taxon>
        <taxon>Alphaproteobacteria</taxon>
        <taxon>Hyphomicrobiales</taxon>
        <taxon>Methylobacteriaceae</taxon>
        <taxon>Microvirga</taxon>
    </lineage>
</organism>
<name>A0A7X3MNI9_9HYPH</name>
<reference evidence="1 2" key="2">
    <citation type="submission" date="2020-01" db="EMBL/GenBank/DDBJ databases">
        <title>Microvirga sp. nov., an arsenate reduction bacterium isolated from Tibet hotspring sediments.</title>
        <authorList>
            <person name="Xian W.-D."/>
            <person name="Li W.-J."/>
        </authorList>
    </citation>
    <scope>NUCLEOTIDE SEQUENCE [LARGE SCALE GENOMIC DNA]</scope>
    <source>
        <strain evidence="1 2">KCTC 23863</strain>
    </source>
</reference>
<accession>A0A7X3MNI9</accession>
<evidence type="ECO:0000313" key="1">
    <source>
        <dbReference type="EMBL" id="MXQ10346.1"/>
    </source>
</evidence>
<keyword evidence="2" id="KW-1185">Reference proteome</keyword>
<comment type="caution">
    <text evidence="1">The sequence shown here is derived from an EMBL/GenBank/DDBJ whole genome shotgun (WGS) entry which is preliminary data.</text>
</comment>
<protein>
    <recommendedName>
        <fullName evidence="3">Transcriptional regulator</fullName>
    </recommendedName>
</protein>
<evidence type="ECO:0000313" key="2">
    <source>
        <dbReference type="Proteomes" id="UP000436483"/>
    </source>
</evidence>
<dbReference type="Proteomes" id="UP000436483">
    <property type="component" value="Unassembled WGS sequence"/>
</dbReference>
<dbReference type="RefSeq" id="WP_160882926.1">
    <property type="nucleotide sequence ID" value="NZ_WURB01000001.1"/>
</dbReference>
<sequence length="86" mass="9145">MAQLFDLSDEALAVFAFAAYHQLSSGQMVRSVVQRDGAGHKASDAAVSELTERGLIEADGDEIRFTEDGEQALQAFISGLRGGRSA</sequence>
<dbReference type="OrthoDB" id="8407036at2"/>
<gene>
    <name evidence="1" type="ORF">GR328_02520</name>
</gene>
<evidence type="ECO:0008006" key="3">
    <source>
        <dbReference type="Google" id="ProtNLM"/>
    </source>
</evidence>
<proteinExistence type="predicted"/>
<reference evidence="1 2" key="1">
    <citation type="submission" date="2019-12" db="EMBL/GenBank/DDBJ databases">
        <authorList>
            <person name="Yuan C.-G."/>
        </authorList>
    </citation>
    <scope>NUCLEOTIDE SEQUENCE [LARGE SCALE GENOMIC DNA]</scope>
    <source>
        <strain evidence="1 2">KCTC 23863</strain>
    </source>
</reference>
<dbReference type="EMBL" id="WURB01000001">
    <property type="protein sequence ID" value="MXQ10346.1"/>
    <property type="molecule type" value="Genomic_DNA"/>
</dbReference>
<dbReference type="AlphaFoldDB" id="A0A7X3MNI9"/>